<dbReference type="PANTHER" id="PTHR17550">
    <property type="entry name" value="E3 UBIQUITIN-PROTEIN LIGASE TTC3"/>
    <property type="match status" value="1"/>
</dbReference>
<keyword evidence="2" id="KW-0862">Zinc</keyword>
<organism evidence="7 8">
    <name type="scientific">Agrilus planipennis</name>
    <name type="common">Emerald ash borer</name>
    <name type="synonym">Agrilus marcopoli</name>
    <dbReference type="NCBI Taxonomy" id="224129"/>
    <lineage>
        <taxon>Eukaryota</taxon>
        <taxon>Metazoa</taxon>
        <taxon>Ecdysozoa</taxon>
        <taxon>Arthropoda</taxon>
        <taxon>Hexapoda</taxon>
        <taxon>Insecta</taxon>
        <taxon>Pterygota</taxon>
        <taxon>Neoptera</taxon>
        <taxon>Endopterygota</taxon>
        <taxon>Coleoptera</taxon>
        <taxon>Polyphaga</taxon>
        <taxon>Elateriformia</taxon>
        <taxon>Buprestoidea</taxon>
        <taxon>Buprestidae</taxon>
        <taxon>Agrilinae</taxon>
        <taxon>Agrilus</taxon>
    </lineage>
</organism>
<dbReference type="InParanoid" id="A0A1W4WIM6"/>
<evidence type="ECO:0000256" key="4">
    <source>
        <dbReference type="SAM" id="Coils"/>
    </source>
</evidence>
<dbReference type="RefSeq" id="XP_018320312.1">
    <property type="nucleotide sequence ID" value="XM_018464810.2"/>
</dbReference>
<gene>
    <name evidence="8" type="primary">LOC108733594</name>
</gene>
<dbReference type="PANTHER" id="PTHR17550:SF4">
    <property type="entry name" value="E3 UBIQUITIN-PROTEIN LIGASE TTC3"/>
    <property type="match status" value="1"/>
</dbReference>
<proteinExistence type="predicted"/>
<evidence type="ECO:0000256" key="5">
    <source>
        <dbReference type="SAM" id="MobiDB-lite"/>
    </source>
</evidence>
<dbReference type="STRING" id="224129.A0A1W4WIM6"/>
<dbReference type="AlphaFoldDB" id="A0A1W4WIM6"/>
<feature type="region of interest" description="Disordered" evidence="5">
    <location>
        <begin position="33"/>
        <end position="52"/>
    </location>
</feature>
<feature type="region of interest" description="Disordered" evidence="5">
    <location>
        <begin position="510"/>
        <end position="532"/>
    </location>
</feature>
<dbReference type="InterPro" id="IPR001841">
    <property type="entry name" value="Znf_RING"/>
</dbReference>
<dbReference type="KEGG" id="apln:108733594"/>
<dbReference type="Gene3D" id="3.30.40.10">
    <property type="entry name" value="Zinc/RING finger domain, C3HC4 (zinc finger)"/>
    <property type="match status" value="1"/>
</dbReference>
<dbReference type="PROSITE" id="PS50089">
    <property type="entry name" value="ZF_RING_2"/>
    <property type="match status" value="1"/>
</dbReference>
<feature type="domain" description="RING-type" evidence="6">
    <location>
        <begin position="632"/>
        <end position="672"/>
    </location>
</feature>
<feature type="coiled-coil region" evidence="4">
    <location>
        <begin position="153"/>
        <end position="197"/>
    </location>
</feature>
<accession>A0A1W4WIM6</accession>
<evidence type="ECO:0000256" key="2">
    <source>
        <dbReference type="ARBA" id="ARBA00022833"/>
    </source>
</evidence>
<dbReference type="GeneID" id="108733594"/>
<evidence type="ECO:0000259" key="6">
    <source>
        <dbReference type="PROSITE" id="PS50089"/>
    </source>
</evidence>
<dbReference type="InterPro" id="IPR013083">
    <property type="entry name" value="Znf_RING/FYVE/PHD"/>
</dbReference>
<reference evidence="8" key="1">
    <citation type="submission" date="2025-08" db="UniProtKB">
        <authorList>
            <consortium name="RefSeq"/>
        </authorList>
    </citation>
    <scope>IDENTIFICATION</scope>
    <source>
        <tissue evidence="8">Entire body</tissue>
    </source>
</reference>
<evidence type="ECO:0000256" key="3">
    <source>
        <dbReference type="PROSITE-ProRule" id="PRU00175"/>
    </source>
</evidence>
<dbReference type="Proteomes" id="UP000192223">
    <property type="component" value="Unplaced"/>
</dbReference>
<keyword evidence="4" id="KW-0175">Coiled coil</keyword>
<name>A0A1W4WIM6_AGRPL</name>
<dbReference type="SMART" id="SM00184">
    <property type="entry name" value="RING"/>
    <property type="match status" value="1"/>
</dbReference>
<keyword evidence="1 3" id="KW-0863">Zinc-finger</keyword>
<dbReference type="GO" id="GO:0008270">
    <property type="term" value="F:zinc ion binding"/>
    <property type="evidence" value="ECO:0007669"/>
    <property type="project" value="UniProtKB-KW"/>
</dbReference>
<protein>
    <submittedName>
        <fullName evidence="8">Uncharacterized protein LOC108733594 isoform X1</fullName>
    </submittedName>
</protein>
<evidence type="ECO:0000313" key="8">
    <source>
        <dbReference type="RefSeq" id="XP_018320312.1"/>
    </source>
</evidence>
<evidence type="ECO:0000256" key="1">
    <source>
        <dbReference type="ARBA" id="ARBA00022771"/>
    </source>
</evidence>
<sequence length="682" mass="78259">MASNSCLTKESMFSDDICSTIFQTYSDQYINNENFNNDNENPPGQIDNVSVSSNSSASNLKIDAPEFIPFQKLKIGDLKGHKTMDCLKDNSETTVISNDNDNKFDADFKNDVLFLLQNILKKLASEFSHLNRKQEDLLFKREDRVNFLQKMFLDEVNKEKQKLEEEKIKNVQLQAKLESLSEILAKTTKEKEEQIKQNVLLKSYLEKQLDVMNNFQKNVLTEYHRRCCYMKMKLQQVAPYITCSVPWYKDFQTNLQAWTSYEILLTKHLASVESNSKLLKIVDYNKLDNLPDYCNFPISEPKSILNDAFLHVIHSYNYLHENKSPFLNYQPNHEPPHYNNNQMCYQQPADTETAPVYYTNAQLSRSNMQNSSACRPNGQYQRSQIPIKNISASQQTFSNGKKMVQNDNCLLEQKTLPIKNLENVSNPEEPIKPNLSLDCELNPNVSQLSNKSCMDLVIPDQELPSPLSPNISQLKKTQSSNLPINHKIIKESLLPLDLIQTDCLETDRATQGTSEAHFDDLDNFSPETDRKKDKNKAMFYDATLGIEEQIENLSANVKAVGGMKFLHLFLYLWQNIPYVTEETLLQALLSVKKTVGKFTGMKKESILISVKRILEPDTENSGSIPNVLTEVCTICYENFSTSKTLRLKCGHTFHYSCGNKWLVNNNVCPICRFCILSEDDVQ</sequence>
<keyword evidence="1 3" id="KW-0479">Metal-binding</keyword>
<dbReference type="OrthoDB" id="5357315at2759"/>
<dbReference type="Pfam" id="PF13639">
    <property type="entry name" value="zf-RING_2"/>
    <property type="match status" value="1"/>
</dbReference>
<keyword evidence="7" id="KW-1185">Reference proteome</keyword>
<evidence type="ECO:0000313" key="7">
    <source>
        <dbReference type="Proteomes" id="UP000192223"/>
    </source>
</evidence>
<dbReference type="SUPFAM" id="SSF57850">
    <property type="entry name" value="RING/U-box"/>
    <property type="match status" value="1"/>
</dbReference>